<gene>
    <name evidence="2" type="ORF">DNK49_17050</name>
</gene>
<reference evidence="2 3" key="1">
    <citation type="submission" date="2018-06" db="EMBL/GenBank/DDBJ databases">
        <title>Azoarcus communis strain SWub3 genome.</title>
        <authorList>
            <person name="Zorraquino Salvo V."/>
            <person name="Toubiana D."/>
            <person name="Blumwald E."/>
        </authorList>
    </citation>
    <scope>NUCLEOTIDE SEQUENCE [LARGE SCALE GENOMIC DNA]</scope>
    <source>
        <strain evidence="2 3">SWub3</strain>
    </source>
</reference>
<dbReference type="InterPro" id="IPR018683">
    <property type="entry name" value="DUF2169"/>
</dbReference>
<dbReference type="Pfam" id="PF09937">
    <property type="entry name" value="DUF2169"/>
    <property type="match status" value="1"/>
</dbReference>
<evidence type="ECO:0000259" key="1">
    <source>
        <dbReference type="Pfam" id="PF09937"/>
    </source>
</evidence>
<feature type="domain" description="DUF2169" evidence="1">
    <location>
        <begin position="22"/>
        <end position="320"/>
    </location>
</feature>
<dbReference type="RefSeq" id="WP_110527197.1">
    <property type="nucleotide sequence ID" value="NZ_QKOE01000014.1"/>
</dbReference>
<name>A0A323UQY8_9RHOO</name>
<evidence type="ECO:0000313" key="2">
    <source>
        <dbReference type="EMBL" id="PZA15442.1"/>
    </source>
</evidence>
<comment type="caution">
    <text evidence="2">The sequence shown here is derived from an EMBL/GenBank/DDBJ whole genome shotgun (WGS) entry which is preliminary data.</text>
</comment>
<evidence type="ECO:0000313" key="3">
    <source>
        <dbReference type="Proteomes" id="UP000248259"/>
    </source>
</evidence>
<keyword evidence="3" id="KW-1185">Reference proteome</keyword>
<dbReference type="OrthoDB" id="237820at2"/>
<sequence>MELVCISKHLASSITTAIDVTGREHLVIVAKASWRIPAPRQRPRPLPPQPLVVADAYHGEPGRSAMRYGDDFARFKPRCDVLFDACAHAPSEHPIRQLDLAVQVGALSKRIRVFGPRNWTRGLLGLTPSKPEPFIRMPLHFGHAFGGSQSYDANGKTLTEALLTNPDGLGWGGPNTARELVGAPVANLEHPDDPIKRPDGRNQPVALSAIGRHYQPRQDYAGTYDDAWRRNVAPFLPEDFDDRFHQCAPEDQQIDYPRGGETVRLNHLLPSCPALTFSLPQLDGVKVRILRTDYSTEQIDAVVDTLFFETDAGRFSAVWRASSPIRRRLQEFDTIAVGPIEPEWWRARSLGLDDHSCPGCGETPA</sequence>
<dbReference type="EMBL" id="QKOE01000014">
    <property type="protein sequence ID" value="PZA15442.1"/>
    <property type="molecule type" value="Genomic_DNA"/>
</dbReference>
<proteinExistence type="predicted"/>
<protein>
    <submittedName>
        <fullName evidence="2">DUF2169 domain-containing protein</fullName>
    </submittedName>
</protein>
<accession>A0A323UQY8</accession>
<dbReference type="Proteomes" id="UP000248259">
    <property type="component" value="Unassembled WGS sequence"/>
</dbReference>
<dbReference type="AlphaFoldDB" id="A0A323UQY8"/>
<organism evidence="2 3">
    <name type="scientific">Parazoarcus communis SWub3 = DSM 12120</name>
    <dbReference type="NCBI Taxonomy" id="1121029"/>
    <lineage>
        <taxon>Bacteria</taxon>
        <taxon>Pseudomonadati</taxon>
        <taxon>Pseudomonadota</taxon>
        <taxon>Betaproteobacteria</taxon>
        <taxon>Rhodocyclales</taxon>
        <taxon>Zoogloeaceae</taxon>
        <taxon>Parazoarcus</taxon>
    </lineage>
</organism>